<gene>
    <name evidence="1" type="primary">g10949</name>
    <name evidence="1" type="ORF">NpPPO83_00010949</name>
</gene>
<reference evidence="1" key="1">
    <citation type="submission" date="2024-09" db="EMBL/GenBank/DDBJ databases">
        <title>Draft Genome Sequences of Neofusicoccum parvum.</title>
        <authorList>
            <person name="Ashida A."/>
            <person name="Camagna M."/>
            <person name="Tanaka A."/>
            <person name="Takemoto D."/>
        </authorList>
    </citation>
    <scope>NUCLEOTIDE SEQUENCE</scope>
    <source>
        <strain evidence="1">PPO83</strain>
    </source>
</reference>
<evidence type="ECO:0000313" key="2">
    <source>
        <dbReference type="Proteomes" id="UP001165186"/>
    </source>
</evidence>
<name>A0ACB5SDJ0_9PEZI</name>
<comment type="caution">
    <text evidence="1">The sequence shown here is derived from an EMBL/GenBank/DDBJ whole genome shotgun (WGS) entry which is preliminary data.</text>
</comment>
<accession>A0ACB5SDJ0</accession>
<keyword evidence="2" id="KW-1185">Reference proteome</keyword>
<protein>
    <submittedName>
        <fullName evidence="1">Nucleoporin</fullName>
    </submittedName>
</protein>
<organism evidence="1 2">
    <name type="scientific">Neofusicoccum parvum</name>
    <dbReference type="NCBI Taxonomy" id="310453"/>
    <lineage>
        <taxon>Eukaryota</taxon>
        <taxon>Fungi</taxon>
        <taxon>Dikarya</taxon>
        <taxon>Ascomycota</taxon>
        <taxon>Pezizomycotina</taxon>
        <taxon>Dothideomycetes</taxon>
        <taxon>Dothideomycetes incertae sedis</taxon>
        <taxon>Botryosphaeriales</taxon>
        <taxon>Botryosphaeriaceae</taxon>
        <taxon>Neofusicoccum</taxon>
    </lineage>
</organism>
<evidence type="ECO:0000313" key="1">
    <source>
        <dbReference type="EMBL" id="GME34799.1"/>
    </source>
</evidence>
<proteinExistence type="predicted"/>
<dbReference type="Proteomes" id="UP001165186">
    <property type="component" value="Unassembled WGS sequence"/>
</dbReference>
<dbReference type="EMBL" id="BSXG01000069">
    <property type="protein sequence ID" value="GME34799.1"/>
    <property type="molecule type" value="Genomic_DNA"/>
</dbReference>
<sequence length="260" mass="28413">MFSPDASFHGVHGALSRNPRRRQRHDSDSAKNQPDRKRSKIADTTFLDPASPAVNGNGPPALNGHTVNGDEKRRSALRHEIPVREKKHSAAPARSAKGDGSTILTKSPNYSFKQLPSLPEPLRSNRHEDYRAFVLPSTSYAVTFTHEHAYVWDYTTPVPTPSSSRTLSLPHPLKRSDPLPVGSLVNTGPSGDLGLIVVHPTSGKIKFWENVDSAESLSLFQQRRQGVEGSVGSLLSGETVVDIVDADHAGFILVFRKTTD</sequence>